<accession>A0ABQ5AYA0</accession>
<reference evidence="1" key="2">
    <citation type="submission" date="2022-01" db="EMBL/GenBank/DDBJ databases">
        <authorList>
            <person name="Yamashiro T."/>
            <person name="Shiraishi A."/>
            <person name="Satake H."/>
            <person name="Nakayama K."/>
        </authorList>
    </citation>
    <scope>NUCLEOTIDE SEQUENCE</scope>
</reference>
<proteinExistence type="predicted"/>
<gene>
    <name evidence="1" type="ORF">Tco_0841159</name>
</gene>
<reference evidence="1" key="1">
    <citation type="journal article" date="2022" name="Int. J. Mol. Sci.">
        <title>Draft Genome of Tanacetum Coccineum: Genomic Comparison of Closely Related Tanacetum-Family Plants.</title>
        <authorList>
            <person name="Yamashiro T."/>
            <person name="Shiraishi A."/>
            <person name="Nakayama K."/>
            <person name="Satake H."/>
        </authorList>
    </citation>
    <scope>NUCLEOTIDE SEQUENCE</scope>
</reference>
<organism evidence="1 2">
    <name type="scientific">Tanacetum coccineum</name>
    <dbReference type="NCBI Taxonomy" id="301880"/>
    <lineage>
        <taxon>Eukaryota</taxon>
        <taxon>Viridiplantae</taxon>
        <taxon>Streptophyta</taxon>
        <taxon>Embryophyta</taxon>
        <taxon>Tracheophyta</taxon>
        <taxon>Spermatophyta</taxon>
        <taxon>Magnoliopsida</taxon>
        <taxon>eudicotyledons</taxon>
        <taxon>Gunneridae</taxon>
        <taxon>Pentapetalae</taxon>
        <taxon>asterids</taxon>
        <taxon>campanulids</taxon>
        <taxon>Asterales</taxon>
        <taxon>Asteraceae</taxon>
        <taxon>Asteroideae</taxon>
        <taxon>Anthemideae</taxon>
        <taxon>Anthemidinae</taxon>
        <taxon>Tanacetum</taxon>
    </lineage>
</organism>
<keyword evidence="2" id="KW-1185">Reference proteome</keyword>
<comment type="caution">
    <text evidence="1">The sequence shown here is derived from an EMBL/GenBank/DDBJ whole genome shotgun (WGS) entry which is preliminary data.</text>
</comment>
<dbReference type="Proteomes" id="UP001151760">
    <property type="component" value="Unassembled WGS sequence"/>
</dbReference>
<name>A0ABQ5AYA0_9ASTR</name>
<evidence type="ECO:0000313" key="1">
    <source>
        <dbReference type="EMBL" id="GJT06697.1"/>
    </source>
</evidence>
<sequence length="300" mass="34111">MIRSWSGTVVRCRDIWVCPIVNALAGRLLGAHDLGVATPREVVFDGDKTRRDARRVLIKVHGWYWSIKMCTLGDLGFKTEYLRKGYEAVMSISVDDLYDLDVVRSVLKDVFWIGTWWVCMASWAPEVYKKLGGRWGSSVFTDMVSDEPMSHGKFAYWAPNIESMEVNSESNPLERKDAEGHSLDESLENKEHLDVDSNYSANQKQMAVAHDVDRFVQGCLVVVAKEVPLREEIERDSALGFNHKMSRSTSMLKSGFIEQMVDLIRVGVLEELLKFSGHQCKKNMALMEAGYSHQLLHMKS</sequence>
<dbReference type="EMBL" id="BQNB010012690">
    <property type="protein sequence ID" value="GJT06697.1"/>
    <property type="molecule type" value="Genomic_DNA"/>
</dbReference>
<evidence type="ECO:0000313" key="2">
    <source>
        <dbReference type="Proteomes" id="UP001151760"/>
    </source>
</evidence>
<protein>
    <submittedName>
        <fullName evidence="1">Uncharacterized protein</fullName>
    </submittedName>
</protein>